<protein>
    <recommendedName>
        <fullName evidence="4 5">Large ribosomal subunit protein bL33</fullName>
    </recommendedName>
</protein>
<evidence type="ECO:0000256" key="2">
    <source>
        <dbReference type="ARBA" id="ARBA00022980"/>
    </source>
</evidence>
<dbReference type="AlphaFoldDB" id="A0A1H1GQP3"/>
<dbReference type="STRING" id="553311.SAMN05216231_3826"/>
<accession>A0A1H1GQP3</accession>
<dbReference type="InterPro" id="IPR018264">
    <property type="entry name" value="Ribosomal_bL33_CS"/>
</dbReference>
<dbReference type="HAMAP" id="MF_00294">
    <property type="entry name" value="Ribosomal_bL33"/>
    <property type="match status" value="1"/>
</dbReference>
<dbReference type="GO" id="GO:1990904">
    <property type="term" value="C:ribonucleoprotein complex"/>
    <property type="evidence" value="ECO:0007669"/>
    <property type="project" value="UniProtKB-KW"/>
</dbReference>
<keyword evidence="3 5" id="KW-0687">Ribonucleoprotein</keyword>
<dbReference type="NCBIfam" id="TIGR01023">
    <property type="entry name" value="rpmG_bact"/>
    <property type="match status" value="1"/>
</dbReference>
<comment type="similarity">
    <text evidence="1 5">Belongs to the bacterial ribosomal protein bL33 family.</text>
</comment>
<dbReference type="GO" id="GO:0003735">
    <property type="term" value="F:structural constituent of ribosome"/>
    <property type="evidence" value="ECO:0007669"/>
    <property type="project" value="InterPro"/>
</dbReference>
<proteinExistence type="inferred from homology"/>
<evidence type="ECO:0000256" key="1">
    <source>
        <dbReference type="ARBA" id="ARBA00007596"/>
    </source>
</evidence>
<dbReference type="Proteomes" id="UP000199444">
    <property type="component" value="Unassembled WGS sequence"/>
</dbReference>
<dbReference type="PANTHER" id="PTHR43168:SF5">
    <property type="entry name" value="LARGE RIBOSOMAL SUBUNIT PROTEIN BL33B"/>
    <property type="match status" value="1"/>
</dbReference>
<dbReference type="PANTHER" id="PTHR43168">
    <property type="entry name" value="50S RIBOSOMAL PROTEIN L33, CHLOROPLASTIC"/>
    <property type="match status" value="1"/>
</dbReference>
<dbReference type="NCBIfam" id="NF001764">
    <property type="entry name" value="PRK00504.1"/>
    <property type="match status" value="1"/>
</dbReference>
<dbReference type="InterPro" id="IPR001705">
    <property type="entry name" value="Ribosomal_bL33"/>
</dbReference>
<dbReference type="GO" id="GO:0005840">
    <property type="term" value="C:ribosome"/>
    <property type="evidence" value="ECO:0007669"/>
    <property type="project" value="UniProtKB-KW"/>
</dbReference>
<dbReference type="RefSeq" id="WP_092494529.1">
    <property type="nucleotide sequence ID" value="NZ_FNKD01000006.1"/>
</dbReference>
<evidence type="ECO:0000313" key="6">
    <source>
        <dbReference type="EMBL" id="SDR15505.1"/>
    </source>
</evidence>
<dbReference type="NCBIfam" id="NF001860">
    <property type="entry name" value="PRK00595.1"/>
    <property type="match status" value="1"/>
</dbReference>
<dbReference type="Gene3D" id="2.20.28.120">
    <property type="entry name" value="Ribosomal protein L33"/>
    <property type="match status" value="1"/>
</dbReference>
<keyword evidence="2 5" id="KW-0689">Ribosomal protein</keyword>
<dbReference type="GO" id="GO:0005737">
    <property type="term" value="C:cytoplasm"/>
    <property type="evidence" value="ECO:0007669"/>
    <property type="project" value="UniProtKB-ARBA"/>
</dbReference>
<dbReference type="EMBL" id="FNKD01000006">
    <property type="protein sequence ID" value="SDR15505.1"/>
    <property type="molecule type" value="Genomic_DNA"/>
</dbReference>
<evidence type="ECO:0000313" key="7">
    <source>
        <dbReference type="Proteomes" id="UP000199444"/>
    </source>
</evidence>
<gene>
    <name evidence="5" type="primary">rpmG</name>
    <name evidence="6" type="ORF">SAMN05216231_3826</name>
</gene>
<dbReference type="Pfam" id="PF00471">
    <property type="entry name" value="Ribosomal_L33"/>
    <property type="match status" value="1"/>
</dbReference>
<name>A0A1H1GQP3_9BACI</name>
<evidence type="ECO:0000256" key="5">
    <source>
        <dbReference type="HAMAP-Rule" id="MF_00294"/>
    </source>
</evidence>
<dbReference type="InterPro" id="IPR038584">
    <property type="entry name" value="Ribosomal_bL33_sf"/>
</dbReference>
<dbReference type="InterPro" id="IPR011332">
    <property type="entry name" value="Ribosomal_zn-bd"/>
</dbReference>
<keyword evidence="7" id="KW-1185">Reference proteome</keyword>
<evidence type="ECO:0000256" key="3">
    <source>
        <dbReference type="ARBA" id="ARBA00023274"/>
    </source>
</evidence>
<dbReference type="SUPFAM" id="SSF57829">
    <property type="entry name" value="Zn-binding ribosomal proteins"/>
    <property type="match status" value="1"/>
</dbReference>
<sequence>MNKKITLACAICSSRNYTTSKNVSTKPVRMEVRKYCKTCGKHTLHRETK</sequence>
<reference evidence="6 7" key="1">
    <citation type="submission" date="2016-10" db="EMBL/GenBank/DDBJ databases">
        <authorList>
            <person name="de Groot N.N."/>
        </authorList>
    </citation>
    <scope>NUCLEOTIDE SEQUENCE [LARGE SCALE GENOMIC DNA]</scope>
    <source>
        <strain evidence="6 7">CGMCC 1.10449</strain>
    </source>
</reference>
<dbReference type="GO" id="GO:0006412">
    <property type="term" value="P:translation"/>
    <property type="evidence" value="ECO:0007669"/>
    <property type="project" value="UniProtKB-UniRule"/>
</dbReference>
<dbReference type="PROSITE" id="PS00582">
    <property type="entry name" value="RIBOSOMAL_L33"/>
    <property type="match status" value="1"/>
</dbReference>
<evidence type="ECO:0000256" key="4">
    <source>
        <dbReference type="ARBA" id="ARBA00035176"/>
    </source>
</evidence>
<organism evidence="6 7">
    <name type="scientific">Virgibacillus salinus</name>
    <dbReference type="NCBI Taxonomy" id="553311"/>
    <lineage>
        <taxon>Bacteria</taxon>
        <taxon>Bacillati</taxon>
        <taxon>Bacillota</taxon>
        <taxon>Bacilli</taxon>
        <taxon>Bacillales</taxon>
        <taxon>Bacillaceae</taxon>
        <taxon>Virgibacillus</taxon>
    </lineage>
</organism>